<comment type="caution">
    <text evidence="2">The sequence shown here is derived from an EMBL/GenBank/DDBJ whole genome shotgun (WGS) entry which is preliminary data.</text>
</comment>
<gene>
    <name evidence="2" type="ORF">A6P07_17845</name>
</gene>
<dbReference type="Proteomes" id="UP000094893">
    <property type="component" value="Unassembled WGS sequence"/>
</dbReference>
<evidence type="ECO:0000313" key="2">
    <source>
        <dbReference type="EMBL" id="OCX68621.1"/>
    </source>
</evidence>
<feature type="compositionally biased region" description="Basic and acidic residues" evidence="1">
    <location>
        <begin position="83"/>
        <end position="93"/>
    </location>
</feature>
<dbReference type="AlphaFoldDB" id="A0A1C2HXZ1"/>
<name>A0A1C2HXZ1_ACITH</name>
<dbReference type="EMBL" id="LWSA01000290">
    <property type="protein sequence ID" value="OCX68621.1"/>
    <property type="molecule type" value="Genomic_DNA"/>
</dbReference>
<accession>A0A1C2HXZ1</accession>
<evidence type="ECO:0000313" key="3">
    <source>
        <dbReference type="Proteomes" id="UP000094893"/>
    </source>
</evidence>
<proteinExistence type="predicted"/>
<organism evidence="2 3">
    <name type="scientific">Acidithiobacillus thiooxidans</name>
    <name type="common">Thiobacillus thiooxidans</name>
    <dbReference type="NCBI Taxonomy" id="930"/>
    <lineage>
        <taxon>Bacteria</taxon>
        <taxon>Pseudomonadati</taxon>
        <taxon>Pseudomonadota</taxon>
        <taxon>Acidithiobacillia</taxon>
        <taxon>Acidithiobacillales</taxon>
        <taxon>Acidithiobacillaceae</taxon>
        <taxon>Acidithiobacillus</taxon>
    </lineage>
</organism>
<protein>
    <submittedName>
        <fullName evidence="2">Uncharacterized protein</fullName>
    </submittedName>
</protein>
<dbReference type="RefSeq" id="WP_024892465.1">
    <property type="nucleotide sequence ID" value="NZ_LWSA01000290.1"/>
</dbReference>
<reference evidence="2 3" key="1">
    <citation type="journal article" date="2016" name="Int. J. Mol. Sci.">
        <title>Comparative genomics of the extreme acidophile Acidithiobacillus thiooxidans reveals intraspecific divergence and niche adaptation.</title>
        <authorList>
            <person name="Zhang X."/>
            <person name="Feng X."/>
            <person name="Tao J."/>
            <person name="Ma L."/>
            <person name="Xiao Y."/>
            <person name="Liang Y."/>
            <person name="Liu X."/>
            <person name="Yin H."/>
        </authorList>
    </citation>
    <scope>NUCLEOTIDE SEQUENCE [LARGE SCALE GENOMIC DNA]</scope>
    <source>
        <strain evidence="2 3">A02</strain>
    </source>
</reference>
<evidence type="ECO:0000256" key="1">
    <source>
        <dbReference type="SAM" id="MobiDB-lite"/>
    </source>
</evidence>
<feature type="region of interest" description="Disordered" evidence="1">
    <location>
        <begin position="83"/>
        <end position="108"/>
    </location>
</feature>
<sequence>MPLNRDDRPFRMDSDALDKIFACLIPGEPETSVVGNLVEELRNGMRKGVGLAHHINETLAARSQNGNESLRLDELLTELVQKKAGNESHDRNRTPQSPSPDPKGPEGVVDSARLTAIEKRLYHLEEQQDRLLLTLETWRKQMARQEPGEMVAQTKVSPHTESTLETVSIGIIPENVTEQAWPLLQHNLEVAGVPIPGVKVWITRETLTQLQHI</sequence>